<evidence type="ECO:0000256" key="4">
    <source>
        <dbReference type="ARBA" id="ARBA00022603"/>
    </source>
</evidence>
<keyword evidence="3 9" id="KW-0963">Cytoplasm</keyword>
<dbReference type="PROSITE" id="PS00374">
    <property type="entry name" value="MGMT"/>
    <property type="match status" value="1"/>
</dbReference>
<evidence type="ECO:0000259" key="11">
    <source>
        <dbReference type="Pfam" id="PF02870"/>
    </source>
</evidence>
<keyword evidence="6 9" id="KW-0227">DNA damage</keyword>
<comment type="miscellaneous">
    <text evidence="9">This enzyme catalyzes only one turnover and therefore is not strictly catalytic. According to one definition, an enzyme is a biocatalyst that acts repeatedly and over many reaction cycles.</text>
</comment>
<dbReference type="CDD" id="cd06445">
    <property type="entry name" value="ATase"/>
    <property type="match status" value="1"/>
</dbReference>
<keyword evidence="13" id="KW-1185">Reference proteome</keyword>
<dbReference type="Gene3D" id="1.10.10.10">
    <property type="entry name" value="Winged helix-like DNA-binding domain superfamily/Winged helix DNA-binding domain"/>
    <property type="match status" value="1"/>
</dbReference>
<dbReference type="GO" id="GO:0003908">
    <property type="term" value="F:methylated-DNA-[protein]-cysteine S-methyltransferase activity"/>
    <property type="evidence" value="ECO:0007669"/>
    <property type="project" value="UniProtKB-UniRule"/>
</dbReference>
<comment type="caution">
    <text evidence="12">The sequence shown here is derived from an EMBL/GenBank/DDBJ whole genome shotgun (WGS) entry which is preliminary data.</text>
</comment>
<reference evidence="12 13" key="1">
    <citation type="submission" date="2020-08" db="EMBL/GenBank/DDBJ databases">
        <title>Genomic Encyclopedia of Type Strains, Phase IV (KMG-IV): sequencing the most valuable type-strain genomes for metagenomic binning, comparative biology and taxonomic classification.</title>
        <authorList>
            <person name="Goeker M."/>
        </authorList>
    </citation>
    <scope>NUCLEOTIDE SEQUENCE [LARGE SCALE GENOMIC DNA]</scope>
    <source>
        <strain evidence="12 13">DSM 26287</strain>
    </source>
</reference>
<dbReference type="InterPro" id="IPR014048">
    <property type="entry name" value="MethylDNA_cys_MeTrfase_DNA-bd"/>
</dbReference>
<dbReference type="HAMAP" id="MF_00772">
    <property type="entry name" value="OGT"/>
    <property type="match status" value="1"/>
</dbReference>
<dbReference type="GO" id="GO:0006307">
    <property type="term" value="P:DNA alkylation repair"/>
    <property type="evidence" value="ECO:0007669"/>
    <property type="project" value="UniProtKB-UniRule"/>
</dbReference>
<comment type="catalytic activity">
    <reaction evidence="8 9">
        <text>a 6-O-methyl-2'-deoxyguanosine in DNA + L-cysteinyl-[protein] = S-methyl-L-cysteinyl-[protein] + a 2'-deoxyguanosine in DNA</text>
        <dbReference type="Rhea" id="RHEA:24000"/>
        <dbReference type="Rhea" id="RHEA-COMP:10131"/>
        <dbReference type="Rhea" id="RHEA-COMP:10132"/>
        <dbReference type="Rhea" id="RHEA-COMP:11367"/>
        <dbReference type="Rhea" id="RHEA-COMP:11368"/>
        <dbReference type="ChEBI" id="CHEBI:29950"/>
        <dbReference type="ChEBI" id="CHEBI:82612"/>
        <dbReference type="ChEBI" id="CHEBI:85445"/>
        <dbReference type="ChEBI" id="CHEBI:85448"/>
        <dbReference type="EC" id="2.1.1.63"/>
    </reaction>
</comment>
<dbReference type="Pfam" id="PF02870">
    <property type="entry name" value="Methyltransf_1N"/>
    <property type="match status" value="1"/>
</dbReference>
<evidence type="ECO:0000256" key="6">
    <source>
        <dbReference type="ARBA" id="ARBA00022763"/>
    </source>
</evidence>
<dbReference type="Proteomes" id="UP000537141">
    <property type="component" value="Unassembled WGS sequence"/>
</dbReference>
<comment type="function">
    <text evidence="9">Involved in the cellular defense against the biological effects of O6-methylguanine (O6-MeG) and O4-methylthymine (O4-MeT) in DNA. Repairs the methylated nucleobase in DNA by stoichiometrically transferring the methyl group to a cysteine residue in the enzyme. This is a suicide reaction: the enzyme is irreversibly inactivated.</text>
</comment>
<comment type="subcellular location">
    <subcellularLocation>
        <location evidence="9">Cytoplasm</location>
    </subcellularLocation>
</comment>
<dbReference type="InterPro" id="IPR023546">
    <property type="entry name" value="MGMT"/>
</dbReference>
<evidence type="ECO:0000256" key="8">
    <source>
        <dbReference type="ARBA" id="ARBA00049348"/>
    </source>
</evidence>
<dbReference type="PANTHER" id="PTHR10815:SF5">
    <property type="entry name" value="METHYLATED-DNA--PROTEIN-CYSTEINE METHYLTRANSFERASE"/>
    <property type="match status" value="1"/>
</dbReference>
<dbReference type="Pfam" id="PF01035">
    <property type="entry name" value="DNA_binding_1"/>
    <property type="match status" value="1"/>
</dbReference>
<dbReference type="InterPro" id="IPR008332">
    <property type="entry name" value="MethylG_MeTrfase_N"/>
</dbReference>
<evidence type="ECO:0000256" key="7">
    <source>
        <dbReference type="ARBA" id="ARBA00023204"/>
    </source>
</evidence>
<evidence type="ECO:0000256" key="9">
    <source>
        <dbReference type="HAMAP-Rule" id="MF_00772"/>
    </source>
</evidence>
<keyword evidence="4 9" id="KW-0489">Methyltransferase</keyword>
<accession>A0A7X0TVA2</accession>
<feature type="active site" description="Nucleophile; methyl group acceptor" evidence="9">
    <location>
        <position position="126"/>
    </location>
</feature>
<dbReference type="AlphaFoldDB" id="A0A7X0TVA2"/>
<evidence type="ECO:0000259" key="10">
    <source>
        <dbReference type="Pfam" id="PF01035"/>
    </source>
</evidence>
<dbReference type="FunFam" id="1.10.10.10:FF:000214">
    <property type="entry name" value="Methylated-DNA--protein-cysteine methyltransferase"/>
    <property type="match status" value="1"/>
</dbReference>
<dbReference type="EC" id="2.1.1.63" evidence="9"/>
<dbReference type="GO" id="GO:0005737">
    <property type="term" value="C:cytoplasm"/>
    <property type="evidence" value="ECO:0007669"/>
    <property type="project" value="UniProtKB-SubCell"/>
</dbReference>
<evidence type="ECO:0000313" key="13">
    <source>
        <dbReference type="Proteomes" id="UP000537141"/>
    </source>
</evidence>
<name>A0A7X0TVA2_9GAMM</name>
<dbReference type="SUPFAM" id="SSF46767">
    <property type="entry name" value="Methylated DNA-protein cysteine methyltransferase, C-terminal domain"/>
    <property type="match status" value="1"/>
</dbReference>
<dbReference type="PANTHER" id="PTHR10815">
    <property type="entry name" value="METHYLATED-DNA--PROTEIN-CYSTEINE METHYLTRANSFERASE"/>
    <property type="match status" value="1"/>
</dbReference>
<protein>
    <recommendedName>
        <fullName evidence="9">Methylated-DNA--protein-cysteine methyltransferase</fullName>
        <ecNumber evidence="9">2.1.1.63</ecNumber>
    </recommendedName>
    <alternativeName>
        <fullName evidence="9">6-O-methylguanine-DNA methyltransferase</fullName>
        <shortName evidence="9">MGMT</shortName>
    </alternativeName>
    <alternativeName>
        <fullName evidence="9">O-6-methylguanine-DNA-alkyltransferase</fullName>
    </alternativeName>
</protein>
<evidence type="ECO:0000256" key="1">
    <source>
        <dbReference type="ARBA" id="ARBA00001286"/>
    </source>
</evidence>
<evidence type="ECO:0000256" key="5">
    <source>
        <dbReference type="ARBA" id="ARBA00022679"/>
    </source>
</evidence>
<gene>
    <name evidence="12" type="ORF">HNQ55_003454</name>
</gene>
<comment type="catalytic activity">
    <reaction evidence="1 9">
        <text>a 4-O-methyl-thymidine in DNA + L-cysteinyl-[protein] = a thymidine in DNA + S-methyl-L-cysteinyl-[protein]</text>
        <dbReference type="Rhea" id="RHEA:53428"/>
        <dbReference type="Rhea" id="RHEA-COMP:10131"/>
        <dbReference type="Rhea" id="RHEA-COMP:10132"/>
        <dbReference type="Rhea" id="RHEA-COMP:13555"/>
        <dbReference type="Rhea" id="RHEA-COMP:13556"/>
        <dbReference type="ChEBI" id="CHEBI:29950"/>
        <dbReference type="ChEBI" id="CHEBI:82612"/>
        <dbReference type="ChEBI" id="CHEBI:137386"/>
        <dbReference type="ChEBI" id="CHEBI:137387"/>
        <dbReference type="EC" id="2.1.1.63"/>
    </reaction>
</comment>
<feature type="domain" description="Methylated-DNA-[protein]-cysteine S-methyltransferase DNA binding" evidence="10">
    <location>
        <begin position="75"/>
        <end position="154"/>
    </location>
</feature>
<dbReference type="RefSeq" id="WP_184426486.1">
    <property type="nucleotide sequence ID" value="NZ_AP027362.1"/>
</dbReference>
<dbReference type="Gene3D" id="3.30.160.70">
    <property type="entry name" value="Methylated DNA-protein cysteine methyltransferase domain"/>
    <property type="match status" value="1"/>
</dbReference>
<dbReference type="SUPFAM" id="SSF53155">
    <property type="entry name" value="Methylated DNA-protein cysteine methyltransferase domain"/>
    <property type="match status" value="1"/>
</dbReference>
<dbReference type="NCBIfam" id="TIGR00589">
    <property type="entry name" value="ogt"/>
    <property type="match status" value="1"/>
</dbReference>
<dbReference type="InterPro" id="IPR036217">
    <property type="entry name" value="MethylDNA_cys_MeTrfase_DNAb"/>
</dbReference>
<feature type="domain" description="Methylguanine DNA methyltransferase ribonuclease-like" evidence="11">
    <location>
        <begin position="1"/>
        <end position="71"/>
    </location>
</feature>
<dbReference type="EMBL" id="JACHHU010000040">
    <property type="protein sequence ID" value="MBB6544920.1"/>
    <property type="molecule type" value="Genomic_DNA"/>
</dbReference>
<sequence length="161" mass="18039">MYYTIYNSPFGDIAITANDKGLTALSFLEGEQQLLSINKLENKPEYFKETIIQLNQYFNHERQRFTLPLDPKGTAFQQQVWRALCTIPFGDTKSYAWLAKNIDNEKAVRAVGSANGKNPIALIIPCHRVIGSNKKLTGYAGGLALKAKLLTHESADFIDVE</sequence>
<keyword evidence="7 9" id="KW-0234">DNA repair</keyword>
<dbReference type="InterPro" id="IPR001497">
    <property type="entry name" value="MethylDNA_cys_MeTrfase_AS"/>
</dbReference>
<evidence type="ECO:0000313" key="12">
    <source>
        <dbReference type="EMBL" id="MBB6544920.1"/>
    </source>
</evidence>
<proteinExistence type="inferred from homology"/>
<evidence type="ECO:0000256" key="3">
    <source>
        <dbReference type="ARBA" id="ARBA00022490"/>
    </source>
</evidence>
<keyword evidence="5 9" id="KW-0808">Transferase</keyword>
<comment type="similarity">
    <text evidence="2 9">Belongs to the MGMT family.</text>
</comment>
<organism evidence="12 13">
    <name type="scientific">Thalassotalea piscium</name>
    <dbReference type="NCBI Taxonomy" id="1230533"/>
    <lineage>
        <taxon>Bacteria</taxon>
        <taxon>Pseudomonadati</taxon>
        <taxon>Pseudomonadota</taxon>
        <taxon>Gammaproteobacteria</taxon>
        <taxon>Alteromonadales</taxon>
        <taxon>Colwelliaceae</taxon>
        <taxon>Thalassotalea</taxon>
    </lineage>
</organism>
<dbReference type="InterPro" id="IPR036388">
    <property type="entry name" value="WH-like_DNA-bd_sf"/>
</dbReference>
<dbReference type="GO" id="GO:0032259">
    <property type="term" value="P:methylation"/>
    <property type="evidence" value="ECO:0007669"/>
    <property type="project" value="UniProtKB-KW"/>
</dbReference>
<evidence type="ECO:0000256" key="2">
    <source>
        <dbReference type="ARBA" id="ARBA00008711"/>
    </source>
</evidence>
<dbReference type="InterPro" id="IPR036631">
    <property type="entry name" value="MGMT_N_sf"/>
</dbReference>